<dbReference type="SMART" id="SM00220">
    <property type="entry name" value="S_TKc"/>
    <property type="match status" value="1"/>
</dbReference>
<name>A0A8H3DRR7_9AGAM</name>
<feature type="compositionally biased region" description="Gly residues" evidence="1">
    <location>
        <begin position="89"/>
        <end position="131"/>
    </location>
</feature>
<dbReference type="Gene3D" id="1.10.510.10">
    <property type="entry name" value="Transferase(Phosphotransferase) domain 1"/>
    <property type="match status" value="1"/>
</dbReference>
<reference evidence="3" key="1">
    <citation type="submission" date="2021-01" db="EMBL/GenBank/DDBJ databases">
        <authorList>
            <person name="Kaushik A."/>
        </authorList>
    </citation>
    <scope>NUCLEOTIDE SEQUENCE</scope>
    <source>
        <strain evidence="3">AG6-10EEA</strain>
    </source>
</reference>
<evidence type="ECO:0000259" key="2">
    <source>
        <dbReference type="PROSITE" id="PS50011"/>
    </source>
</evidence>
<proteinExistence type="predicted"/>
<dbReference type="GO" id="GO:0004674">
    <property type="term" value="F:protein serine/threonine kinase activity"/>
    <property type="evidence" value="ECO:0007669"/>
    <property type="project" value="TreeGrafter"/>
</dbReference>
<dbReference type="GO" id="GO:0005524">
    <property type="term" value="F:ATP binding"/>
    <property type="evidence" value="ECO:0007669"/>
    <property type="project" value="InterPro"/>
</dbReference>
<evidence type="ECO:0000256" key="1">
    <source>
        <dbReference type="SAM" id="MobiDB-lite"/>
    </source>
</evidence>
<comment type="caution">
    <text evidence="3">The sequence shown here is derived from an EMBL/GenBank/DDBJ whole genome shotgun (WGS) entry which is preliminary data.</text>
</comment>
<dbReference type="PROSITE" id="PS50011">
    <property type="entry name" value="PROTEIN_KINASE_DOM"/>
    <property type="match status" value="1"/>
</dbReference>
<dbReference type="AlphaFoldDB" id="A0A8H3DRR7"/>
<dbReference type="InterPro" id="IPR001245">
    <property type="entry name" value="Ser-Thr/Tyr_kinase_cat_dom"/>
</dbReference>
<feature type="compositionally biased region" description="Polar residues" evidence="1">
    <location>
        <begin position="197"/>
        <end position="207"/>
    </location>
</feature>
<dbReference type="Pfam" id="PF07714">
    <property type="entry name" value="PK_Tyr_Ser-Thr"/>
    <property type="match status" value="1"/>
</dbReference>
<dbReference type="SUPFAM" id="SSF56112">
    <property type="entry name" value="Protein kinase-like (PK-like)"/>
    <property type="match status" value="1"/>
</dbReference>
<dbReference type="PROSITE" id="PS00108">
    <property type="entry name" value="PROTEIN_KINASE_ST"/>
    <property type="match status" value="1"/>
</dbReference>
<feature type="region of interest" description="Disordered" evidence="1">
    <location>
        <begin position="41"/>
        <end position="207"/>
    </location>
</feature>
<dbReference type="Proteomes" id="UP000663853">
    <property type="component" value="Unassembled WGS sequence"/>
</dbReference>
<dbReference type="InterPro" id="IPR008271">
    <property type="entry name" value="Ser/Thr_kinase_AS"/>
</dbReference>
<organism evidence="3 4">
    <name type="scientific">Rhizoctonia solani</name>
    <dbReference type="NCBI Taxonomy" id="456999"/>
    <lineage>
        <taxon>Eukaryota</taxon>
        <taxon>Fungi</taxon>
        <taxon>Dikarya</taxon>
        <taxon>Basidiomycota</taxon>
        <taxon>Agaricomycotina</taxon>
        <taxon>Agaricomycetes</taxon>
        <taxon>Cantharellales</taxon>
        <taxon>Ceratobasidiaceae</taxon>
        <taxon>Rhizoctonia</taxon>
    </lineage>
</organism>
<dbReference type="InterPro" id="IPR011009">
    <property type="entry name" value="Kinase-like_dom_sf"/>
</dbReference>
<gene>
    <name evidence="3" type="ORF">RDB_LOCUS185680</name>
</gene>
<sequence length="450" mass="48481">MPPTRCIDGDKCTRSYCEFIHPDQPQWSNAPKSNMVKRRRVEATAAAEYGPQDNGYSLRSKGGRGNPSNGRALPERHRRHSSPPAWGGPSSGGDWGTSNGGGWGAESSGGGCGAPFGNDGWGNTSGDGVGNTSGSEQGNPEPSPRRPDPSGPPATSHKRVSTGSEGHRAKRRRGLGADVEEFSEEATPNAVGEDKSSSIGVDPTTQVIGHTTPLGTIINYLTNHGCPDVSSQLKNIDEHSRYSGSLSDVYQARWPDGSLVAVKCLRALGNSDVPHGKLLKCAQIAAGLSYMHGLGLVHGDIKGNNVVVSEDGTAKITDFGSATMAQEFAIAFTATQSVPYSIRWAAPELFQTPCPRFESDVYAFAMTVLEALTGDIPHKGLSDFVIMRRGFEGKLPDRPIDHIPARSKKGDKLWNLLTRCWHLEPVQRPAIREVYEFINDMTQRDLHIQD</sequence>
<protein>
    <recommendedName>
        <fullName evidence="2">Protein kinase domain-containing protein</fullName>
    </recommendedName>
</protein>
<dbReference type="EMBL" id="CAJMXA010004249">
    <property type="protein sequence ID" value="CAE6538124.1"/>
    <property type="molecule type" value="Genomic_DNA"/>
</dbReference>
<feature type="domain" description="Protein kinase" evidence="2">
    <location>
        <begin position="154"/>
        <end position="438"/>
    </location>
</feature>
<evidence type="ECO:0000313" key="4">
    <source>
        <dbReference type="Proteomes" id="UP000663853"/>
    </source>
</evidence>
<dbReference type="PANTHER" id="PTHR44329:SF214">
    <property type="entry name" value="PROTEIN KINASE DOMAIN-CONTAINING PROTEIN"/>
    <property type="match status" value="1"/>
</dbReference>
<dbReference type="PANTHER" id="PTHR44329">
    <property type="entry name" value="SERINE/THREONINE-PROTEIN KINASE TNNI3K-RELATED"/>
    <property type="match status" value="1"/>
</dbReference>
<accession>A0A8H3DRR7</accession>
<dbReference type="InterPro" id="IPR000719">
    <property type="entry name" value="Prot_kinase_dom"/>
</dbReference>
<evidence type="ECO:0000313" key="3">
    <source>
        <dbReference type="EMBL" id="CAE6538124.1"/>
    </source>
</evidence>
<dbReference type="InterPro" id="IPR051681">
    <property type="entry name" value="Ser/Thr_Kinases-Pseudokinases"/>
</dbReference>